<dbReference type="AlphaFoldDB" id="A0A5N5T3F0"/>
<dbReference type="EMBL" id="SEYY01012343">
    <property type="protein sequence ID" value="KAB7500872.1"/>
    <property type="molecule type" value="Genomic_DNA"/>
</dbReference>
<comment type="caution">
    <text evidence="2">The sequence shown here is derived from an EMBL/GenBank/DDBJ whole genome shotgun (WGS) entry which is preliminary data.</text>
</comment>
<dbReference type="Proteomes" id="UP000326759">
    <property type="component" value="Unassembled WGS sequence"/>
</dbReference>
<organism evidence="2 3">
    <name type="scientific">Armadillidium nasatum</name>
    <dbReference type="NCBI Taxonomy" id="96803"/>
    <lineage>
        <taxon>Eukaryota</taxon>
        <taxon>Metazoa</taxon>
        <taxon>Ecdysozoa</taxon>
        <taxon>Arthropoda</taxon>
        <taxon>Crustacea</taxon>
        <taxon>Multicrustacea</taxon>
        <taxon>Malacostraca</taxon>
        <taxon>Eumalacostraca</taxon>
        <taxon>Peracarida</taxon>
        <taxon>Isopoda</taxon>
        <taxon>Oniscidea</taxon>
        <taxon>Crinocheta</taxon>
        <taxon>Armadillidiidae</taxon>
        <taxon>Armadillidium</taxon>
    </lineage>
</organism>
<protein>
    <recommendedName>
        <fullName evidence="4">Transmembrane protein</fullName>
    </recommendedName>
</protein>
<feature type="transmembrane region" description="Helical" evidence="1">
    <location>
        <begin position="60"/>
        <end position="81"/>
    </location>
</feature>
<keyword evidence="3" id="KW-1185">Reference proteome</keyword>
<evidence type="ECO:0008006" key="4">
    <source>
        <dbReference type="Google" id="ProtNLM"/>
    </source>
</evidence>
<evidence type="ECO:0000313" key="2">
    <source>
        <dbReference type="EMBL" id="KAB7500872.1"/>
    </source>
</evidence>
<gene>
    <name evidence="2" type="ORF">Anas_03243</name>
</gene>
<evidence type="ECO:0000313" key="3">
    <source>
        <dbReference type="Proteomes" id="UP000326759"/>
    </source>
</evidence>
<keyword evidence="1" id="KW-0812">Transmembrane</keyword>
<reference evidence="2 3" key="1">
    <citation type="journal article" date="2019" name="PLoS Biol.">
        <title>Sex chromosomes control vertical transmission of feminizing Wolbachia symbionts in an isopod.</title>
        <authorList>
            <person name="Becking T."/>
            <person name="Chebbi M.A."/>
            <person name="Giraud I."/>
            <person name="Moumen B."/>
            <person name="Laverre T."/>
            <person name="Caubet Y."/>
            <person name="Peccoud J."/>
            <person name="Gilbert C."/>
            <person name="Cordaux R."/>
        </authorList>
    </citation>
    <scope>NUCLEOTIDE SEQUENCE [LARGE SCALE GENOMIC DNA]</scope>
    <source>
        <strain evidence="2">ANa2</strain>
        <tissue evidence="2">Whole body excluding digestive tract and cuticle</tissue>
    </source>
</reference>
<keyword evidence="1" id="KW-1133">Transmembrane helix</keyword>
<sequence>MSRNLNLQLEVERKEVKLAMKKNNQKKKGKKVKLAMKNINQKEIKLAANWVDSLMKNCKFGYPLLQTICFIGPFFVTFIVYNDENSSLIWIC</sequence>
<evidence type="ECO:0000256" key="1">
    <source>
        <dbReference type="SAM" id="Phobius"/>
    </source>
</evidence>
<accession>A0A5N5T3F0</accession>
<keyword evidence="1" id="KW-0472">Membrane</keyword>
<proteinExistence type="predicted"/>
<name>A0A5N5T3F0_9CRUS</name>